<evidence type="ECO:0000313" key="3">
    <source>
        <dbReference type="Proteomes" id="UP000198788"/>
    </source>
</evidence>
<dbReference type="GO" id="GO:0015627">
    <property type="term" value="C:type II protein secretion system complex"/>
    <property type="evidence" value="ECO:0007669"/>
    <property type="project" value="InterPro"/>
</dbReference>
<protein>
    <submittedName>
        <fullName evidence="2">General secretion pathway protein L</fullName>
    </submittedName>
</protein>
<dbReference type="OrthoDB" id="7207161at2"/>
<dbReference type="Pfam" id="PF05134">
    <property type="entry name" value="T2SSL"/>
    <property type="match status" value="1"/>
</dbReference>
<dbReference type="Proteomes" id="UP000198788">
    <property type="component" value="Unassembled WGS sequence"/>
</dbReference>
<dbReference type="InterPro" id="IPR043129">
    <property type="entry name" value="ATPase_NBD"/>
</dbReference>
<dbReference type="InterPro" id="IPR007812">
    <property type="entry name" value="T2SS_protein-GspL"/>
</dbReference>
<dbReference type="EMBL" id="FOZV01000008">
    <property type="protein sequence ID" value="SFS84740.1"/>
    <property type="molecule type" value="Genomic_DNA"/>
</dbReference>
<evidence type="ECO:0000313" key="2">
    <source>
        <dbReference type="EMBL" id="SFS84740.1"/>
    </source>
</evidence>
<feature type="domain" description="GspL cytoplasmic actin-ATPase-like" evidence="1">
    <location>
        <begin position="52"/>
        <end position="172"/>
    </location>
</feature>
<dbReference type="InterPro" id="IPR024230">
    <property type="entry name" value="GspL_cyto_dom"/>
</dbReference>
<dbReference type="Gene3D" id="3.30.420.380">
    <property type="match status" value="1"/>
</dbReference>
<dbReference type="NCBIfam" id="TIGR01709">
    <property type="entry name" value="typeII_sec_gspL"/>
    <property type="match status" value="1"/>
</dbReference>
<gene>
    <name evidence="2" type="ORF">SAMN05192570_3007</name>
</gene>
<sequence length="367" mass="37524">MKPIRLILIPPSVDDPAPWLIVGDDGHVRERGVLTPDGAGAGTGSLRTVAICPGAETTLRWLDLPAGSAAQLRAAAAWALRETVAAPLDRLAVAVGPAAPAGEPRLAAVVSRALLQAWIDHLEALGVRADVILPDVVTVPEPEDGQTLNAVAFGDSLALRGRRFAAAVQPDLADLVAAGRTVVPLEDPAAVERALAAAARNPPLNLLDAVQPERRAKGGWRRTAALAAVAAASPLILVVAAALRDDLAARRIAAEARAQVVQRAPELAGAADPVAALREKVRTAPPPGGVSAAAAALYGAVERVEGAELDILVAEPGEGVKATINHPAYADMEAIRADMTRAGMAVTVTGTLDDAGRVVSDITIGGL</sequence>
<dbReference type="RefSeq" id="WP_092312669.1">
    <property type="nucleotide sequence ID" value="NZ_FOZV01000008.1"/>
</dbReference>
<proteinExistence type="predicted"/>
<dbReference type="SUPFAM" id="SSF53067">
    <property type="entry name" value="Actin-like ATPase domain"/>
    <property type="match status" value="1"/>
</dbReference>
<dbReference type="GO" id="GO:0009276">
    <property type="term" value="C:Gram-negative-bacterium-type cell wall"/>
    <property type="evidence" value="ECO:0007669"/>
    <property type="project" value="InterPro"/>
</dbReference>
<name>A0A1I6T6K7_9CAUL</name>
<organism evidence="2 3">
    <name type="scientific">Brevundimonas viscosa</name>
    <dbReference type="NCBI Taxonomy" id="871741"/>
    <lineage>
        <taxon>Bacteria</taxon>
        <taxon>Pseudomonadati</taxon>
        <taxon>Pseudomonadota</taxon>
        <taxon>Alphaproteobacteria</taxon>
        <taxon>Caulobacterales</taxon>
        <taxon>Caulobacteraceae</taxon>
        <taxon>Brevundimonas</taxon>
    </lineage>
</organism>
<accession>A0A1I6T6K7</accession>
<dbReference type="STRING" id="871741.SAMN05192570_3007"/>
<keyword evidence="3" id="KW-1185">Reference proteome</keyword>
<dbReference type="GO" id="GO:0015628">
    <property type="term" value="P:protein secretion by the type II secretion system"/>
    <property type="evidence" value="ECO:0007669"/>
    <property type="project" value="InterPro"/>
</dbReference>
<dbReference type="AlphaFoldDB" id="A0A1I6T6K7"/>
<evidence type="ECO:0000259" key="1">
    <source>
        <dbReference type="Pfam" id="PF05134"/>
    </source>
</evidence>
<reference evidence="3" key="1">
    <citation type="submission" date="2016-10" db="EMBL/GenBank/DDBJ databases">
        <authorList>
            <person name="Varghese N."/>
            <person name="Submissions S."/>
        </authorList>
    </citation>
    <scope>NUCLEOTIDE SEQUENCE [LARGE SCALE GENOMIC DNA]</scope>
    <source>
        <strain evidence="3">CGMCC 1.10683</strain>
    </source>
</reference>